<accession>A0AAW4NTB2</accession>
<comment type="caution">
    <text evidence="2">The sequence shown here is derived from an EMBL/GenBank/DDBJ whole genome shotgun (WGS) entry which is preliminary data.</text>
</comment>
<feature type="chain" id="PRO_5043475971" evidence="1">
    <location>
        <begin position="19"/>
        <end position="208"/>
    </location>
</feature>
<evidence type="ECO:0000313" key="3">
    <source>
        <dbReference type="Proteomes" id="UP001196873"/>
    </source>
</evidence>
<organism evidence="2 3">
    <name type="scientific">Segatella salivae</name>
    <dbReference type="NCBI Taxonomy" id="228604"/>
    <lineage>
        <taxon>Bacteria</taxon>
        <taxon>Pseudomonadati</taxon>
        <taxon>Bacteroidota</taxon>
        <taxon>Bacteroidia</taxon>
        <taxon>Bacteroidales</taxon>
        <taxon>Prevotellaceae</taxon>
        <taxon>Segatella</taxon>
    </lineage>
</organism>
<protein>
    <submittedName>
        <fullName evidence="2">DUF4827 domain-containing protein</fullName>
    </submittedName>
</protein>
<sequence length="208" mass="22666">MKKIIYLFVGLIGVIAFASCKDTETYADKKKKERAAINQYIADHKVNVITEQQFLSQDTTTDTTKNQFVLFNSSGVYMQIVRRGSGEVLGRNASANVLLRYTETNLLTDSVLSSNNIMTYSSIPDVMNVKMISGSPYAQFESGVMKSVYGTATVPAGLLAPLSYIKLGKLSAQGIAKVRLIVPSAQGTAVASGAVYPCFYELTYQKGR</sequence>
<reference evidence="2" key="1">
    <citation type="submission" date="2021-07" db="EMBL/GenBank/DDBJ databases">
        <title>Genomic diversity and antimicrobial resistance of Prevotella spp. isolated from chronic lung disease airways.</title>
        <authorList>
            <person name="Webb K.A."/>
            <person name="Olagoke O.S."/>
            <person name="Baird T."/>
            <person name="Neill J."/>
            <person name="Pham A."/>
            <person name="Wells T.J."/>
            <person name="Ramsay K.A."/>
            <person name="Bell S.C."/>
            <person name="Sarovich D.S."/>
            <person name="Price E.P."/>
        </authorList>
    </citation>
    <scope>NUCLEOTIDE SEQUENCE</scope>
    <source>
        <strain evidence="2">SCHI0047.S.3</strain>
    </source>
</reference>
<evidence type="ECO:0000256" key="1">
    <source>
        <dbReference type="SAM" id="SignalP"/>
    </source>
</evidence>
<dbReference type="RefSeq" id="WP_219427483.1">
    <property type="nucleotide sequence ID" value="NZ_CALIQW010000063.1"/>
</dbReference>
<evidence type="ECO:0000313" key="2">
    <source>
        <dbReference type="EMBL" id="MBW4866159.1"/>
    </source>
</evidence>
<proteinExistence type="predicted"/>
<dbReference type="AlphaFoldDB" id="A0AAW4NTB2"/>
<dbReference type="Proteomes" id="UP001196873">
    <property type="component" value="Unassembled WGS sequence"/>
</dbReference>
<dbReference type="InterPro" id="IPR032252">
    <property type="entry name" value="DUF4827"/>
</dbReference>
<name>A0AAW4NTB2_9BACT</name>
<feature type="signal peptide" evidence="1">
    <location>
        <begin position="1"/>
        <end position="18"/>
    </location>
</feature>
<dbReference type="EMBL" id="JAHXRF010000013">
    <property type="protein sequence ID" value="MBW4866159.1"/>
    <property type="molecule type" value="Genomic_DNA"/>
</dbReference>
<gene>
    <name evidence="2" type="ORF">KZY68_09100</name>
</gene>
<dbReference type="Pfam" id="PF16109">
    <property type="entry name" value="DUF4827"/>
    <property type="match status" value="1"/>
</dbReference>
<keyword evidence="1" id="KW-0732">Signal</keyword>
<dbReference type="PROSITE" id="PS51257">
    <property type="entry name" value="PROKAR_LIPOPROTEIN"/>
    <property type="match status" value="1"/>
</dbReference>